<evidence type="ECO:0000313" key="4">
    <source>
        <dbReference type="Proteomes" id="UP000613113"/>
    </source>
</evidence>
<dbReference type="EMBL" id="JACOGC010000010">
    <property type="protein sequence ID" value="MBC3886625.1"/>
    <property type="molecule type" value="Genomic_DNA"/>
</dbReference>
<evidence type="ECO:0000313" key="3">
    <source>
        <dbReference type="EMBL" id="MBC3886625.1"/>
    </source>
</evidence>
<feature type="transmembrane region" description="Helical" evidence="1">
    <location>
        <begin position="51"/>
        <end position="72"/>
    </location>
</feature>
<accession>A0ABR6YRV5</accession>
<feature type="transmembrane region" description="Helical" evidence="1">
    <location>
        <begin position="20"/>
        <end position="39"/>
    </location>
</feature>
<dbReference type="RefSeq" id="WP_186864177.1">
    <property type="nucleotide sequence ID" value="NZ_JACOGC010000010.1"/>
</dbReference>
<organism evidence="3 4">
    <name type="scientific">Undibacterium griseum</name>
    <dbReference type="NCBI Taxonomy" id="2762295"/>
    <lineage>
        <taxon>Bacteria</taxon>
        <taxon>Pseudomonadati</taxon>
        <taxon>Pseudomonadota</taxon>
        <taxon>Betaproteobacteria</taxon>
        <taxon>Burkholderiales</taxon>
        <taxon>Oxalobacteraceae</taxon>
        <taxon>Undibacterium</taxon>
    </lineage>
</organism>
<keyword evidence="1" id="KW-0472">Membrane</keyword>
<dbReference type="Pfam" id="PF18153">
    <property type="entry name" value="Cap15_CD_rec"/>
    <property type="match status" value="1"/>
</dbReference>
<keyword evidence="4" id="KW-1185">Reference proteome</keyword>
<gene>
    <name evidence="3" type="ORF">H8K27_15970</name>
</gene>
<dbReference type="InterPro" id="IPR041208">
    <property type="entry name" value="Cap15"/>
</dbReference>
<dbReference type="Proteomes" id="UP000613113">
    <property type="component" value="Unassembled WGS sequence"/>
</dbReference>
<keyword evidence="1" id="KW-0812">Transmembrane</keyword>
<name>A0ABR6YRV5_9BURK</name>
<sequence>MLAHEYSIGGHNRASVGRYLAGIAAIAATAATTLLASLGKIMMALGFPGWAYSYSTIAISAGLAYGFVYWIFNKYAWKVLSRIWKIPCIDGEWKCIGQSMDDDGTVIFDWTSTIKISQDWEKIHIKQKTEQSSSNSVSAALIPCGDGTYLLMYSYRNEPRTGEPELKSHLGYCELQFERDLKSASGEYFTAKGRKSFGRMSITKA</sequence>
<protein>
    <recommendedName>
        <fullName evidence="2">CD-NTase-associated protein 15 domain-containing protein</fullName>
    </recommendedName>
</protein>
<evidence type="ECO:0000256" key="1">
    <source>
        <dbReference type="SAM" id="Phobius"/>
    </source>
</evidence>
<proteinExistence type="predicted"/>
<comment type="caution">
    <text evidence="3">The sequence shown here is derived from an EMBL/GenBank/DDBJ whole genome shotgun (WGS) entry which is preliminary data.</text>
</comment>
<evidence type="ECO:0000259" key="2">
    <source>
        <dbReference type="Pfam" id="PF18153"/>
    </source>
</evidence>
<reference evidence="3 4" key="1">
    <citation type="submission" date="2020-08" db="EMBL/GenBank/DDBJ databases">
        <title>Novel species isolated from subtropical streams in China.</title>
        <authorList>
            <person name="Lu H."/>
        </authorList>
    </citation>
    <scope>NUCLEOTIDE SEQUENCE [LARGE SCALE GENOMIC DNA]</scope>
    <source>
        <strain evidence="3 4">FT31W</strain>
    </source>
</reference>
<feature type="domain" description="CD-NTase-associated protein 15" evidence="2">
    <location>
        <begin position="85"/>
        <end position="204"/>
    </location>
</feature>
<keyword evidence="1" id="KW-1133">Transmembrane helix</keyword>